<evidence type="ECO:0000313" key="3">
    <source>
        <dbReference type="Proteomes" id="UP000253792"/>
    </source>
</evidence>
<dbReference type="AlphaFoldDB" id="A0A369LBU4"/>
<dbReference type="GO" id="GO:0016226">
    <property type="term" value="P:iron-sulfur cluster assembly"/>
    <property type="evidence" value="ECO:0007669"/>
    <property type="project" value="InterPro"/>
</dbReference>
<gene>
    <name evidence="2" type="ORF">C1880_01900</name>
</gene>
<protein>
    <submittedName>
        <fullName evidence="2">Iron-sulfur cluster assembly scaffold protein</fullName>
    </submittedName>
</protein>
<evidence type="ECO:0000313" key="2">
    <source>
        <dbReference type="EMBL" id="RDB56552.1"/>
    </source>
</evidence>
<dbReference type="SUPFAM" id="SSF82649">
    <property type="entry name" value="SufE/NifU"/>
    <property type="match status" value="1"/>
</dbReference>
<dbReference type="GO" id="GO:0051536">
    <property type="term" value="F:iron-sulfur cluster binding"/>
    <property type="evidence" value="ECO:0007669"/>
    <property type="project" value="InterPro"/>
</dbReference>
<keyword evidence="3" id="KW-1185">Reference proteome</keyword>
<sequence length="219" mass="23995">MANEQEITFDEPDEGRDIYHEPDDRALIRTKDVYQTELDNGVEGYSETMLAIVANFKNAGKPEGFNVQSMVGKSKRGEVALRLFAVVDDSVADPVFVKVGFKSRGCLAMTGCASAICSMIEGKTFSQALELTPKDVELAVDGVPKGKGHTTLFAIEAVRGLVGDWMYRCGMPLAEMNEKLPCDEMSVACLMCEHCSLRDTRVEMRVNEAIAKQKAGEAK</sequence>
<proteinExistence type="predicted"/>
<dbReference type="STRING" id="1034345.GCA_000236865_00808"/>
<reference evidence="2 3" key="1">
    <citation type="journal article" date="2018" name="Elife">
        <title>Discovery and characterization of a prevalent human gut bacterial enzyme sufficient for the inactivation of a family of plant toxins.</title>
        <authorList>
            <person name="Koppel N."/>
            <person name="Bisanz J.E."/>
            <person name="Pandelia M.E."/>
            <person name="Turnbaugh P.J."/>
            <person name="Balskus E.P."/>
        </authorList>
    </citation>
    <scope>NUCLEOTIDE SEQUENCE [LARGE SCALE GENOMIC DNA]</scope>
    <source>
        <strain evidence="3">anaerobia AP69FAA</strain>
    </source>
</reference>
<feature type="domain" description="NIF system FeS cluster assembly NifU N-terminal" evidence="1">
    <location>
        <begin position="45"/>
        <end position="165"/>
    </location>
</feature>
<dbReference type="Pfam" id="PF01592">
    <property type="entry name" value="NifU_N"/>
    <property type="match status" value="1"/>
</dbReference>
<accession>A0A369LBU4</accession>
<dbReference type="InterPro" id="IPR002871">
    <property type="entry name" value="NIF_FeS_clus_asmbl_NifU_N"/>
</dbReference>
<name>A0A369LBU4_9ACTN</name>
<organism evidence="2 3">
    <name type="scientific">Senegalimassilia anaerobia</name>
    <dbReference type="NCBI Taxonomy" id="1473216"/>
    <lineage>
        <taxon>Bacteria</taxon>
        <taxon>Bacillati</taxon>
        <taxon>Actinomycetota</taxon>
        <taxon>Coriobacteriia</taxon>
        <taxon>Coriobacteriales</taxon>
        <taxon>Coriobacteriaceae</taxon>
        <taxon>Senegalimassilia</taxon>
    </lineage>
</organism>
<dbReference type="RefSeq" id="WP_114620096.1">
    <property type="nucleotide sequence ID" value="NZ_CAJKON010000053.1"/>
</dbReference>
<dbReference type="EMBL" id="PPTP01000002">
    <property type="protein sequence ID" value="RDB56552.1"/>
    <property type="molecule type" value="Genomic_DNA"/>
</dbReference>
<comment type="caution">
    <text evidence="2">The sequence shown here is derived from an EMBL/GenBank/DDBJ whole genome shotgun (WGS) entry which is preliminary data.</text>
</comment>
<dbReference type="GO" id="GO:0005506">
    <property type="term" value="F:iron ion binding"/>
    <property type="evidence" value="ECO:0007669"/>
    <property type="project" value="InterPro"/>
</dbReference>
<dbReference type="CDD" id="cd06664">
    <property type="entry name" value="IscU_like"/>
    <property type="match status" value="1"/>
</dbReference>
<dbReference type="OrthoDB" id="3172662at2"/>
<evidence type="ECO:0000259" key="1">
    <source>
        <dbReference type="Pfam" id="PF01592"/>
    </source>
</evidence>
<dbReference type="Proteomes" id="UP000253792">
    <property type="component" value="Unassembled WGS sequence"/>
</dbReference>
<dbReference type="Gene3D" id="3.90.1010.10">
    <property type="match status" value="1"/>
</dbReference>